<keyword evidence="2" id="KW-0732">Signal</keyword>
<keyword evidence="9" id="KW-1185">Reference proteome</keyword>
<evidence type="ECO:0000313" key="8">
    <source>
        <dbReference type="EMBL" id="KAK7483589.1"/>
    </source>
</evidence>
<keyword evidence="4" id="KW-1015">Disulfide bond</keyword>
<evidence type="ECO:0000259" key="7">
    <source>
        <dbReference type="PROSITE" id="PS50026"/>
    </source>
</evidence>
<dbReference type="Pfam" id="PF00431">
    <property type="entry name" value="CUB"/>
    <property type="match status" value="3"/>
</dbReference>
<dbReference type="PANTHER" id="PTHR24251:SF37">
    <property type="entry name" value="CUB DOMAIN-CONTAINING PROTEIN"/>
    <property type="match status" value="1"/>
</dbReference>
<keyword evidence="3" id="KW-0677">Repeat</keyword>
<dbReference type="PROSITE" id="PS01180">
    <property type="entry name" value="CUB"/>
    <property type="match status" value="3"/>
</dbReference>
<reference evidence="8 9" key="1">
    <citation type="journal article" date="2023" name="Sci. Data">
        <title>Genome assembly of the Korean intertidal mud-creeper Batillaria attramentaria.</title>
        <authorList>
            <person name="Patra A.K."/>
            <person name="Ho P.T."/>
            <person name="Jun S."/>
            <person name="Lee S.J."/>
            <person name="Kim Y."/>
            <person name="Won Y.J."/>
        </authorList>
    </citation>
    <scope>NUCLEOTIDE SEQUENCE [LARGE SCALE GENOMIC DNA]</scope>
    <source>
        <strain evidence="8">Wonlab-2016</strain>
    </source>
</reference>
<comment type="caution">
    <text evidence="5">Lacks conserved residue(s) required for the propagation of feature annotation.</text>
</comment>
<dbReference type="Gene3D" id="2.60.120.290">
    <property type="entry name" value="Spermadhesin, CUB domain"/>
    <property type="match status" value="3"/>
</dbReference>
<dbReference type="SMART" id="SM00179">
    <property type="entry name" value="EGF_CA"/>
    <property type="match status" value="1"/>
</dbReference>
<dbReference type="Proteomes" id="UP001519460">
    <property type="component" value="Unassembled WGS sequence"/>
</dbReference>
<dbReference type="InterPro" id="IPR035914">
    <property type="entry name" value="Sperma_CUB_dom_sf"/>
</dbReference>
<dbReference type="SUPFAM" id="SSF49854">
    <property type="entry name" value="Spermadhesin, CUB domain"/>
    <property type="match status" value="3"/>
</dbReference>
<dbReference type="InterPro" id="IPR001881">
    <property type="entry name" value="EGF-like_Ca-bd_dom"/>
</dbReference>
<dbReference type="SMART" id="SM00042">
    <property type="entry name" value="CUB"/>
    <property type="match status" value="3"/>
</dbReference>
<dbReference type="CDD" id="cd00054">
    <property type="entry name" value="EGF_CA"/>
    <property type="match status" value="1"/>
</dbReference>
<keyword evidence="1 5" id="KW-0245">EGF-like domain</keyword>
<dbReference type="InterPro" id="IPR018097">
    <property type="entry name" value="EGF_Ca-bd_CS"/>
</dbReference>
<dbReference type="PROSITE" id="PS00010">
    <property type="entry name" value="ASX_HYDROXYL"/>
    <property type="match status" value="1"/>
</dbReference>
<evidence type="ECO:0000256" key="2">
    <source>
        <dbReference type="ARBA" id="ARBA00022729"/>
    </source>
</evidence>
<evidence type="ECO:0000313" key="9">
    <source>
        <dbReference type="Proteomes" id="UP001519460"/>
    </source>
</evidence>
<dbReference type="AlphaFoldDB" id="A0ABD0K926"/>
<evidence type="ECO:0000256" key="4">
    <source>
        <dbReference type="ARBA" id="ARBA00023157"/>
    </source>
</evidence>
<sequence length="601" mass="65505">MPAQEYNEIADEIGGQVEVILKQDVPEVAQVRVASLQALSAPAFLPTAFSAQTQVLLDDDDNGSASSRLPGAVQNLSGQNLTVQGEEVESVVIDNNGQQADIDECAENIDRCADQCRNSQGSYSCECSQGFTLSTGGFGSSDGCGGIFTEDSGQFTSPGYPSNYTSRTDCVWTISVEELRTVRLSFSEIRTPTSNCRSDFIEVRDGTDSTDVRLASYCGYGVPDPLLSSGNNLYVEMASSSSSPMIAFSASWSSVCSQRLAEATGTIQSPRYPSTYEADLDCTYLIEQKRGFTITLEFTHFNLDSSSIDGCSDFIEIHDGSSEFAPQLGTRLCGSAIPAKVSSTGNNMWIRFRSDSVRDPHRNGFIATFKREAPICTGGTLTDAEGTVASPGFPEPFPEDDSCSWTISVDSGSIIKFTFDTLALDGYIPRCNSSWVKYNVSLYDSSHEDETKLIGGYCGRNVVIPPIFTTGNHLTVTFASKGGLSAWNLANYETHGFQASYVAVEKGAIDDTSDSDAQYDLFPYGIIRGDKSVNRSRYWYWDTRPTIHIPQGIPVGDELQYYVTVQATWGDIYFAHEHQRYWSGNNLCAYCASIDLEKGGN</sequence>
<dbReference type="InterPro" id="IPR000152">
    <property type="entry name" value="EGF-type_Asp/Asn_hydroxyl_site"/>
</dbReference>
<feature type="domain" description="CUB" evidence="6">
    <location>
        <begin position="256"/>
        <end position="372"/>
    </location>
</feature>
<comment type="caution">
    <text evidence="8">The sequence shown here is derived from an EMBL/GenBank/DDBJ whole genome shotgun (WGS) entry which is preliminary data.</text>
</comment>
<dbReference type="PROSITE" id="PS01187">
    <property type="entry name" value="EGF_CA"/>
    <property type="match status" value="1"/>
</dbReference>
<dbReference type="Pfam" id="PF07645">
    <property type="entry name" value="EGF_CA"/>
    <property type="match status" value="1"/>
</dbReference>
<dbReference type="SUPFAM" id="SSF57196">
    <property type="entry name" value="EGF/Laminin"/>
    <property type="match status" value="1"/>
</dbReference>
<protein>
    <recommendedName>
        <fullName evidence="10">Tolloid-like protein 2</fullName>
    </recommendedName>
</protein>
<feature type="domain" description="CUB" evidence="6">
    <location>
        <begin position="144"/>
        <end position="255"/>
    </location>
</feature>
<name>A0ABD0K926_9CAEN</name>
<evidence type="ECO:0000259" key="6">
    <source>
        <dbReference type="PROSITE" id="PS01180"/>
    </source>
</evidence>
<proteinExistence type="predicted"/>
<feature type="domain" description="EGF-like" evidence="7">
    <location>
        <begin position="101"/>
        <end position="137"/>
    </location>
</feature>
<dbReference type="Gene3D" id="2.10.25.10">
    <property type="entry name" value="Laminin"/>
    <property type="match status" value="1"/>
</dbReference>
<evidence type="ECO:0000256" key="1">
    <source>
        <dbReference type="ARBA" id="ARBA00022536"/>
    </source>
</evidence>
<organism evidence="8 9">
    <name type="scientific">Batillaria attramentaria</name>
    <dbReference type="NCBI Taxonomy" id="370345"/>
    <lineage>
        <taxon>Eukaryota</taxon>
        <taxon>Metazoa</taxon>
        <taxon>Spiralia</taxon>
        <taxon>Lophotrochozoa</taxon>
        <taxon>Mollusca</taxon>
        <taxon>Gastropoda</taxon>
        <taxon>Caenogastropoda</taxon>
        <taxon>Sorbeoconcha</taxon>
        <taxon>Cerithioidea</taxon>
        <taxon>Batillariidae</taxon>
        <taxon>Batillaria</taxon>
    </lineage>
</organism>
<evidence type="ECO:0000256" key="5">
    <source>
        <dbReference type="PROSITE-ProRule" id="PRU00076"/>
    </source>
</evidence>
<accession>A0ABD0K926</accession>
<dbReference type="FunFam" id="2.60.120.290:FF:000013">
    <property type="entry name" value="Membrane frizzled-related protein"/>
    <property type="match status" value="2"/>
</dbReference>
<evidence type="ECO:0000256" key="3">
    <source>
        <dbReference type="ARBA" id="ARBA00022737"/>
    </source>
</evidence>
<dbReference type="CDD" id="cd00041">
    <property type="entry name" value="CUB"/>
    <property type="match status" value="3"/>
</dbReference>
<dbReference type="PROSITE" id="PS50026">
    <property type="entry name" value="EGF_3"/>
    <property type="match status" value="1"/>
</dbReference>
<dbReference type="EMBL" id="JACVVK020000224">
    <property type="protein sequence ID" value="KAK7483589.1"/>
    <property type="molecule type" value="Genomic_DNA"/>
</dbReference>
<dbReference type="PANTHER" id="PTHR24251">
    <property type="entry name" value="OVOCHYMASE-RELATED"/>
    <property type="match status" value="1"/>
</dbReference>
<feature type="non-terminal residue" evidence="8">
    <location>
        <position position="601"/>
    </location>
</feature>
<dbReference type="InterPro" id="IPR000742">
    <property type="entry name" value="EGF"/>
</dbReference>
<gene>
    <name evidence="8" type="ORF">BaRGS_00025142</name>
</gene>
<feature type="domain" description="CUB" evidence="6">
    <location>
        <begin position="377"/>
        <end position="504"/>
    </location>
</feature>
<dbReference type="InterPro" id="IPR000859">
    <property type="entry name" value="CUB_dom"/>
</dbReference>
<dbReference type="InterPro" id="IPR049883">
    <property type="entry name" value="NOTCH1_EGF-like"/>
</dbReference>
<evidence type="ECO:0008006" key="10">
    <source>
        <dbReference type="Google" id="ProtNLM"/>
    </source>
</evidence>